<sequence length="245" mass="28181">MTTQLMHYLKTIRFRWQGFALLSLLPFTFSCMDMDSESIGNTPRAYVSFYNGTAADHEIKIEVDERVYDRKHFDYGQFIEYWYFYTGERNFSFKDPVSDQSLLDTAVTLEVEKAYSFFMAEQGGQLQTLFTEDSLDLPATGNALIRLVHLSPDSPEVSIYQGDAASNPLFEGKEFMQITDFINVPEGETDLIIKAADGNSEWARLNDVMLREGRIYTLIIRGQKEAESTSQDGLRLQLIRNYPNY</sequence>
<dbReference type="Proteomes" id="UP001236663">
    <property type="component" value="Unassembled WGS sequence"/>
</dbReference>
<proteinExistence type="predicted"/>
<organism evidence="2 3">
    <name type="scientific">Cyclobacterium jeungdonense</name>
    <dbReference type="NCBI Taxonomy" id="708087"/>
    <lineage>
        <taxon>Bacteria</taxon>
        <taxon>Pseudomonadati</taxon>
        <taxon>Bacteroidota</taxon>
        <taxon>Cytophagia</taxon>
        <taxon>Cytophagales</taxon>
        <taxon>Cyclobacteriaceae</taxon>
        <taxon>Cyclobacterium</taxon>
    </lineage>
</organism>
<evidence type="ECO:0000259" key="1">
    <source>
        <dbReference type="Pfam" id="PF14344"/>
    </source>
</evidence>
<dbReference type="InterPro" id="IPR025510">
    <property type="entry name" value="DUF4397"/>
</dbReference>
<reference evidence="3" key="1">
    <citation type="journal article" date="2019" name="Int. J. Syst. Evol. Microbiol.">
        <title>The Global Catalogue of Microorganisms (GCM) 10K type strain sequencing project: providing services to taxonomists for standard genome sequencing and annotation.</title>
        <authorList>
            <consortium name="The Broad Institute Genomics Platform"/>
            <consortium name="The Broad Institute Genome Sequencing Center for Infectious Disease"/>
            <person name="Wu L."/>
            <person name="Ma J."/>
        </authorList>
    </citation>
    <scope>NUCLEOTIDE SEQUENCE [LARGE SCALE GENOMIC DNA]</scope>
    <source>
        <strain evidence="3">CECT 7706</strain>
    </source>
</reference>
<dbReference type="Pfam" id="PF14344">
    <property type="entry name" value="DUF4397"/>
    <property type="match status" value="1"/>
</dbReference>
<evidence type="ECO:0000313" key="3">
    <source>
        <dbReference type="Proteomes" id="UP001236663"/>
    </source>
</evidence>
<protein>
    <submittedName>
        <fullName evidence="2">DUF4397 domain-containing protein</fullName>
    </submittedName>
</protein>
<evidence type="ECO:0000313" key="2">
    <source>
        <dbReference type="EMBL" id="MDN3686590.1"/>
    </source>
</evidence>
<dbReference type="EMBL" id="JAUFQS010000003">
    <property type="protein sequence ID" value="MDN3686590.1"/>
    <property type="molecule type" value="Genomic_DNA"/>
</dbReference>
<accession>A0ABT8C1A5</accession>
<dbReference type="RefSeq" id="WP_163384746.1">
    <property type="nucleotide sequence ID" value="NZ_JAUFQS010000003.1"/>
</dbReference>
<gene>
    <name evidence="2" type="ORF">QWZ15_02005</name>
</gene>
<keyword evidence="3" id="KW-1185">Reference proteome</keyword>
<feature type="domain" description="DUF4397" evidence="1">
    <location>
        <begin position="45"/>
        <end position="160"/>
    </location>
</feature>
<comment type="caution">
    <text evidence="2">The sequence shown here is derived from an EMBL/GenBank/DDBJ whole genome shotgun (WGS) entry which is preliminary data.</text>
</comment>
<name>A0ABT8C1A5_9BACT</name>